<dbReference type="InterPro" id="IPR038716">
    <property type="entry name" value="P1/P2_N_sf"/>
</dbReference>
<feature type="compositionally biased region" description="Acidic residues" evidence="4">
    <location>
        <begin position="97"/>
        <end position="107"/>
    </location>
</feature>
<keyword evidence="2" id="KW-0689">Ribosomal protein</keyword>
<evidence type="ECO:0008006" key="7">
    <source>
        <dbReference type="Google" id="ProtNLM"/>
    </source>
</evidence>
<proteinExistence type="inferred from homology"/>
<dbReference type="Proteomes" id="UP001439008">
    <property type="component" value="Unassembled WGS sequence"/>
</dbReference>
<evidence type="ECO:0000256" key="3">
    <source>
        <dbReference type="ARBA" id="ARBA00023274"/>
    </source>
</evidence>
<feature type="region of interest" description="Disordered" evidence="4">
    <location>
        <begin position="79"/>
        <end position="123"/>
    </location>
</feature>
<evidence type="ECO:0000313" key="6">
    <source>
        <dbReference type="Proteomes" id="UP001439008"/>
    </source>
</evidence>
<dbReference type="Pfam" id="PF00428">
    <property type="entry name" value="Ribosomal_60s"/>
    <property type="match status" value="1"/>
</dbReference>
<name>A0ABV2AJF2_9EUKA</name>
<protein>
    <recommendedName>
        <fullName evidence="7">60S acidic ribosomal protein P2</fullName>
    </recommendedName>
</protein>
<dbReference type="CDD" id="cd05831">
    <property type="entry name" value="Ribosomal_P1"/>
    <property type="match status" value="1"/>
</dbReference>
<evidence type="ECO:0000256" key="2">
    <source>
        <dbReference type="ARBA" id="ARBA00022980"/>
    </source>
</evidence>
<organism evidence="5 6">
    <name type="scientific">Bonamia ostreae</name>
    <dbReference type="NCBI Taxonomy" id="126728"/>
    <lineage>
        <taxon>Eukaryota</taxon>
        <taxon>Sar</taxon>
        <taxon>Rhizaria</taxon>
        <taxon>Endomyxa</taxon>
        <taxon>Ascetosporea</taxon>
        <taxon>Haplosporida</taxon>
        <taxon>Bonamia</taxon>
    </lineage>
</organism>
<dbReference type="EMBL" id="JBDODL010000403">
    <property type="protein sequence ID" value="MES1919796.1"/>
    <property type="molecule type" value="Genomic_DNA"/>
</dbReference>
<comment type="similarity">
    <text evidence="1">Belongs to the eukaryotic ribosomal protein P1/P2 family.</text>
</comment>
<evidence type="ECO:0000313" key="5">
    <source>
        <dbReference type="EMBL" id="MES1919796.1"/>
    </source>
</evidence>
<dbReference type="Gene3D" id="1.10.10.1410">
    <property type="match status" value="1"/>
</dbReference>
<gene>
    <name evidence="5" type="ORF">MHBO_001560</name>
</gene>
<comment type="caution">
    <text evidence="5">The sequence shown here is derived from an EMBL/GenBank/DDBJ whole genome shotgun (WGS) entry which is preliminary data.</text>
</comment>
<sequence>MTNAFENIDSLKDNDKKLFSCLLSALILADDNMEATEDKISSILKASGSDADAIFANIVAESLKGKDVKELAMQGGVFGGSAPAAATESAEEKKNEEEEEKEEEAGENVEGFGDLFGSEEYSE</sequence>
<keyword evidence="6" id="KW-1185">Reference proteome</keyword>
<evidence type="ECO:0000256" key="4">
    <source>
        <dbReference type="SAM" id="MobiDB-lite"/>
    </source>
</evidence>
<evidence type="ECO:0000256" key="1">
    <source>
        <dbReference type="ARBA" id="ARBA00005436"/>
    </source>
</evidence>
<reference evidence="5 6" key="1">
    <citation type="journal article" date="2024" name="BMC Biol.">
        <title>Comparative genomics of Ascetosporea gives new insight into the evolutionary basis for animal parasitism in Rhizaria.</title>
        <authorList>
            <person name="Hiltunen Thoren M."/>
            <person name="Onut-Brannstrom I."/>
            <person name="Alfjorden A."/>
            <person name="Peckova H."/>
            <person name="Swords F."/>
            <person name="Hooper C."/>
            <person name="Holzer A.S."/>
            <person name="Bass D."/>
            <person name="Burki F."/>
        </authorList>
    </citation>
    <scope>NUCLEOTIDE SEQUENCE [LARGE SCALE GENOMIC DNA]</scope>
    <source>
        <strain evidence="5">20-A016</strain>
    </source>
</reference>
<keyword evidence="3" id="KW-0687">Ribonucleoprotein</keyword>
<accession>A0ABV2AJF2</accession>